<accession>A0A0P0WYC1</accession>
<evidence type="ECO:0000313" key="2">
    <source>
        <dbReference type="EMBL" id="BAS98328.1"/>
    </source>
</evidence>
<organism evidence="2 3">
    <name type="scientific">Oryza sativa subsp. japonica</name>
    <name type="common">Rice</name>
    <dbReference type="NCBI Taxonomy" id="39947"/>
    <lineage>
        <taxon>Eukaryota</taxon>
        <taxon>Viridiplantae</taxon>
        <taxon>Streptophyta</taxon>
        <taxon>Embryophyta</taxon>
        <taxon>Tracheophyta</taxon>
        <taxon>Spermatophyta</taxon>
        <taxon>Magnoliopsida</taxon>
        <taxon>Liliopsida</taxon>
        <taxon>Poales</taxon>
        <taxon>Poaceae</taxon>
        <taxon>BOP clade</taxon>
        <taxon>Oryzoideae</taxon>
        <taxon>Oryzeae</taxon>
        <taxon>Oryzinae</taxon>
        <taxon>Oryza</taxon>
        <taxon>Oryza sativa</taxon>
    </lineage>
</organism>
<dbReference type="EMBL" id="AP014962">
    <property type="protein sequence ID" value="BAS98328.1"/>
    <property type="molecule type" value="Genomic_DNA"/>
</dbReference>
<gene>
    <name evidence="2" type="ordered locus">Os06g0573132</name>
    <name evidence="2" type="ORF">OSNPB_060573132</name>
</gene>
<feature type="region of interest" description="Disordered" evidence="1">
    <location>
        <begin position="60"/>
        <end position="91"/>
    </location>
</feature>
<protein>
    <submittedName>
        <fullName evidence="2">Os06g0573132 protein</fullName>
    </submittedName>
</protein>
<reference evidence="3" key="1">
    <citation type="journal article" date="2005" name="Nature">
        <title>The map-based sequence of the rice genome.</title>
        <authorList>
            <consortium name="International rice genome sequencing project (IRGSP)"/>
            <person name="Matsumoto T."/>
            <person name="Wu J."/>
            <person name="Kanamori H."/>
            <person name="Katayose Y."/>
            <person name="Fujisawa M."/>
            <person name="Namiki N."/>
            <person name="Mizuno H."/>
            <person name="Yamamoto K."/>
            <person name="Antonio B.A."/>
            <person name="Baba T."/>
            <person name="Sakata K."/>
            <person name="Nagamura Y."/>
            <person name="Aoki H."/>
            <person name="Arikawa K."/>
            <person name="Arita K."/>
            <person name="Bito T."/>
            <person name="Chiden Y."/>
            <person name="Fujitsuka N."/>
            <person name="Fukunaka R."/>
            <person name="Hamada M."/>
            <person name="Harada C."/>
            <person name="Hayashi A."/>
            <person name="Hijishita S."/>
            <person name="Honda M."/>
            <person name="Hosokawa S."/>
            <person name="Ichikawa Y."/>
            <person name="Idonuma A."/>
            <person name="Iijima M."/>
            <person name="Ikeda M."/>
            <person name="Ikeno M."/>
            <person name="Ito K."/>
            <person name="Ito S."/>
            <person name="Ito T."/>
            <person name="Ito Y."/>
            <person name="Ito Y."/>
            <person name="Iwabuchi A."/>
            <person name="Kamiya K."/>
            <person name="Karasawa W."/>
            <person name="Kurita K."/>
            <person name="Katagiri S."/>
            <person name="Kikuta A."/>
            <person name="Kobayashi H."/>
            <person name="Kobayashi N."/>
            <person name="Machita K."/>
            <person name="Maehara T."/>
            <person name="Masukawa M."/>
            <person name="Mizubayashi T."/>
            <person name="Mukai Y."/>
            <person name="Nagasaki H."/>
            <person name="Nagata Y."/>
            <person name="Naito S."/>
            <person name="Nakashima M."/>
            <person name="Nakama Y."/>
            <person name="Nakamichi Y."/>
            <person name="Nakamura M."/>
            <person name="Meguro A."/>
            <person name="Negishi M."/>
            <person name="Ohta I."/>
            <person name="Ohta T."/>
            <person name="Okamoto M."/>
            <person name="Ono N."/>
            <person name="Saji S."/>
            <person name="Sakaguchi M."/>
            <person name="Sakai K."/>
            <person name="Shibata M."/>
            <person name="Shimokawa T."/>
            <person name="Song J."/>
            <person name="Takazaki Y."/>
            <person name="Terasawa K."/>
            <person name="Tsugane M."/>
            <person name="Tsuji K."/>
            <person name="Ueda S."/>
            <person name="Waki K."/>
            <person name="Yamagata H."/>
            <person name="Yamamoto M."/>
            <person name="Yamamoto S."/>
            <person name="Yamane H."/>
            <person name="Yoshiki S."/>
            <person name="Yoshihara R."/>
            <person name="Yukawa K."/>
            <person name="Zhong H."/>
            <person name="Yano M."/>
            <person name="Yuan Q."/>
            <person name="Ouyang S."/>
            <person name="Liu J."/>
            <person name="Jones K.M."/>
            <person name="Gansberger K."/>
            <person name="Moffat K."/>
            <person name="Hill J."/>
            <person name="Bera J."/>
            <person name="Fadrosh D."/>
            <person name="Jin S."/>
            <person name="Johri S."/>
            <person name="Kim M."/>
            <person name="Overton L."/>
            <person name="Reardon M."/>
            <person name="Tsitrin T."/>
            <person name="Vuong H."/>
            <person name="Weaver B."/>
            <person name="Ciecko A."/>
            <person name="Tallon L."/>
            <person name="Jackson J."/>
            <person name="Pai G."/>
            <person name="Aken S.V."/>
            <person name="Utterback T."/>
            <person name="Reidmuller S."/>
            <person name="Feldblyum T."/>
            <person name="Hsiao J."/>
            <person name="Zismann V."/>
            <person name="Iobst S."/>
            <person name="de Vazeille A.R."/>
            <person name="Buell C.R."/>
            <person name="Ying K."/>
            <person name="Li Y."/>
            <person name="Lu T."/>
            <person name="Huang Y."/>
            <person name="Zhao Q."/>
            <person name="Feng Q."/>
            <person name="Zhang L."/>
            <person name="Zhu J."/>
            <person name="Weng Q."/>
            <person name="Mu J."/>
            <person name="Lu Y."/>
            <person name="Fan D."/>
            <person name="Liu Y."/>
            <person name="Guan J."/>
            <person name="Zhang Y."/>
            <person name="Yu S."/>
            <person name="Liu X."/>
            <person name="Zhang Y."/>
            <person name="Hong G."/>
            <person name="Han B."/>
            <person name="Choisne N."/>
            <person name="Demange N."/>
            <person name="Orjeda G."/>
            <person name="Samain S."/>
            <person name="Cattolico L."/>
            <person name="Pelletier E."/>
            <person name="Couloux A."/>
            <person name="Segurens B."/>
            <person name="Wincker P."/>
            <person name="D'Hont A."/>
            <person name="Scarpelli C."/>
            <person name="Weissenbach J."/>
            <person name="Salanoubat M."/>
            <person name="Quetier F."/>
            <person name="Yu Y."/>
            <person name="Kim H.R."/>
            <person name="Rambo T."/>
            <person name="Currie J."/>
            <person name="Collura K."/>
            <person name="Luo M."/>
            <person name="Yang T."/>
            <person name="Ammiraju J.S.S."/>
            <person name="Engler F."/>
            <person name="Soderlund C."/>
            <person name="Wing R.A."/>
            <person name="Palmer L.E."/>
            <person name="de la Bastide M."/>
            <person name="Spiegel L."/>
            <person name="Nascimento L."/>
            <person name="Zutavern T."/>
            <person name="O'Shaughnessy A."/>
            <person name="Dike S."/>
            <person name="Dedhia N."/>
            <person name="Preston R."/>
            <person name="Balija V."/>
            <person name="McCombie W.R."/>
            <person name="Chow T."/>
            <person name="Chen H."/>
            <person name="Chung M."/>
            <person name="Chen C."/>
            <person name="Shaw J."/>
            <person name="Wu H."/>
            <person name="Hsiao K."/>
            <person name="Chao Y."/>
            <person name="Chu M."/>
            <person name="Cheng C."/>
            <person name="Hour A."/>
            <person name="Lee P."/>
            <person name="Lin S."/>
            <person name="Lin Y."/>
            <person name="Liou J."/>
            <person name="Liu S."/>
            <person name="Hsing Y."/>
            <person name="Raghuvanshi S."/>
            <person name="Mohanty A."/>
            <person name="Bharti A.K."/>
            <person name="Gaur A."/>
            <person name="Gupta V."/>
            <person name="Kumar D."/>
            <person name="Ravi V."/>
            <person name="Vij S."/>
            <person name="Kapur A."/>
            <person name="Khurana P."/>
            <person name="Khurana P."/>
            <person name="Khurana J.P."/>
            <person name="Tyagi A.K."/>
            <person name="Gaikwad K."/>
            <person name="Singh A."/>
            <person name="Dalal V."/>
            <person name="Srivastava S."/>
            <person name="Dixit A."/>
            <person name="Pal A.K."/>
            <person name="Ghazi I.A."/>
            <person name="Yadav M."/>
            <person name="Pandit A."/>
            <person name="Bhargava A."/>
            <person name="Sureshbabu K."/>
            <person name="Batra K."/>
            <person name="Sharma T.R."/>
            <person name="Mohapatra T."/>
            <person name="Singh N.K."/>
            <person name="Messing J."/>
            <person name="Nelson A.B."/>
            <person name="Fuks G."/>
            <person name="Kavchok S."/>
            <person name="Keizer G."/>
            <person name="Linton E."/>
            <person name="Llaca V."/>
            <person name="Song R."/>
            <person name="Tanyolac B."/>
            <person name="Young S."/>
            <person name="Ho-Il K."/>
            <person name="Hahn J.H."/>
            <person name="Sangsakoo G."/>
            <person name="Vanavichit A."/>
            <person name="de Mattos Luiz.A.T."/>
            <person name="Zimmer P.D."/>
            <person name="Malone G."/>
            <person name="Dellagostin O."/>
            <person name="de Oliveira A.C."/>
            <person name="Bevan M."/>
            <person name="Bancroft I."/>
            <person name="Minx P."/>
            <person name="Cordum H."/>
            <person name="Wilson R."/>
            <person name="Cheng Z."/>
            <person name="Jin W."/>
            <person name="Jiang J."/>
            <person name="Leong S.A."/>
            <person name="Iwama H."/>
            <person name="Gojobori T."/>
            <person name="Itoh T."/>
            <person name="Niimura Y."/>
            <person name="Fujii Y."/>
            <person name="Habara T."/>
            <person name="Sakai H."/>
            <person name="Sato Y."/>
            <person name="Wilson G."/>
            <person name="Kumar K."/>
            <person name="McCouch S."/>
            <person name="Juretic N."/>
            <person name="Hoen D."/>
            <person name="Wright S."/>
            <person name="Bruskiewich R."/>
            <person name="Bureau T."/>
            <person name="Miyao A."/>
            <person name="Hirochika H."/>
            <person name="Nishikawa T."/>
            <person name="Kadowaki K."/>
            <person name="Sugiura M."/>
            <person name="Burr B."/>
            <person name="Sasaki T."/>
        </authorList>
    </citation>
    <scope>NUCLEOTIDE SEQUENCE [LARGE SCALE GENOMIC DNA]</scope>
    <source>
        <strain evidence="3">cv. Nipponbare</strain>
    </source>
</reference>
<reference evidence="2 3" key="2">
    <citation type="journal article" date="2013" name="Plant Cell Physiol.">
        <title>Rice Annotation Project Database (RAP-DB): an integrative and interactive database for rice genomics.</title>
        <authorList>
            <person name="Sakai H."/>
            <person name="Lee S.S."/>
            <person name="Tanaka T."/>
            <person name="Numa H."/>
            <person name="Kim J."/>
            <person name="Kawahara Y."/>
            <person name="Wakimoto H."/>
            <person name="Yang C.C."/>
            <person name="Iwamoto M."/>
            <person name="Abe T."/>
            <person name="Yamada Y."/>
            <person name="Muto A."/>
            <person name="Inokuchi H."/>
            <person name="Ikemura T."/>
            <person name="Matsumoto T."/>
            <person name="Sasaki T."/>
            <person name="Itoh T."/>
        </authorList>
    </citation>
    <scope>NUCLEOTIDE SEQUENCE [LARGE SCALE GENOMIC DNA]</scope>
    <source>
        <strain evidence="3">cv. Nipponbare</strain>
    </source>
</reference>
<feature type="region of interest" description="Disordered" evidence="1">
    <location>
        <begin position="1"/>
        <end position="24"/>
    </location>
</feature>
<dbReference type="InParanoid" id="A0A0P0WYC1"/>
<dbReference type="PaxDb" id="39947-A0A0P0WYC1"/>
<dbReference type="AlphaFoldDB" id="A0A0P0WYC1"/>
<keyword evidence="3" id="KW-1185">Reference proteome</keyword>
<name>A0A0P0WYC1_ORYSJ</name>
<feature type="compositionally biased region" description="Basic residues" evidence="1">
    <location>
        <begin position="1"/>
        <end position="14"/>
    </location>
</feature>
<feature type="compositionally biased region" description="Low complexity" evidence="1">
    <location>
        <begin position="75"/>
        <end position="91"/>
    </location>
</feature>
<evidence type="ECO:0000256" key="1">
    <source>
        <dbReference type="SAM" id="MobiDB-lite"/>
    </source>
</evidence>
<dbReference type="Proteomes" id="UP000059680">
    <property type="component" value="Chromosome 6"/>
</dbReference>
<evidence type="ECO:0000313" key="3">
    <source>
        <dbReference type="Proteomes" id="UP000059680"/>
    </source>
</evidence>
<proteinExistence type="predicted"/>
<sequence>MNRRRRGRYLKAPRRPPLPSSRRRAGKLELVARKTWLQSLGCVVAKKAVLNVDPIGGTKWRIKGRQQPPFPTPSSSPSFAGRRSSPSTART</sequence>
<reference evidence="2 3" key="3">
    <citation type="journal article" date="2013" name="Rice">
        <title>Improvement of the Oryza sativa Nipponbare reference genome using next generation sequence and optical map data.</title>
        <authorList>
            <person name="Kawahara Y."/>
            <person name="de la Bastide M."/>
            <person name="Hamilton J.P."/>
            <person name="Kanamori H."/>
            <person name="McCombie W.R."/>
            <person name="Ouyang S."/>
            <person name="Schwartz D.C."/>
            <person name="Tanaka T."/>
            <person name="Wu J."/>
            <person name="Zhou S."/>
            <person name="Childs K.L."/>
            <person name="Davidson R.M."/>
            <person name="Lin H."/>
            <person name="Quesada-Ocampo L."/>
            <person name="Vaillancourt B."/>
            <person name="Sakai H."/>
            <person name="Lee S.S."/>
            <person name="Kim J."/>
            <person name="Numa H."/>
            <person name="Itoh T."/>
            <person name="Buell C.R."/>
            <person name="Matsumoto T."/>
        </authorList>
    </citation>
    <scope>NUCLEOTIDE SEQUENCE [LARGE SCALE GENOMIC DNA]</scope>
    <source>
        <strain evidence="3">cv. Nipponbare</strain>
    </source>
</reference>